<feature type="compositionally biased region" description="Basic and acidic residues" evidence="1">
    <location>
        <begin position="318"/>
        <end position="329"/>
    </location>
</feature>
<feature type="chain" id="PRO_5038752603" evidence="3">
    <location>
        <begin position="29"/>
        <end position="329"/>
    </location>
</feature>
<feature type="region of interest" description="Disordered" evidence="1">
    <location>
        <begin position="292"/>
        <end position="329"/>
    </location>
</feature>
<keyword evidence="2" id="KW-0472">Membrane</keyword>
<feature type="signal peptide" evidence="3">
    <location>
        <begin position="1"/>
        <end position="28"/>
    </location>
</feature>
<feature type="compositionally biased region" description="Low complexity" evidence="1">
    <location>
        <begin position="224"/>
        <end position="244"/>
    </location>
</feature>
<feature type="transmembrane region" description="Helical" evidence="2">
    <location>
        <begin position="259"/>
        <end position="280"/>
    </location>
</feature>
<feature type="region of interest" description="Disordered" evidence="1">
    <location>
        <begin position="216"/>
        <end position="244"/>
    </location>
</feature>
<keyword evidence="2" id="KW-1133">Transmembrane helix</keyword>
<evidence type="ECO:0000256" key="3">
    <source>
        <dbReference type="SAM" id="SignalP"/>
    </source>
</evidence>
<reference evidence="4" key="1">
    <citation type="submission" date="2019-11" db="EMBL/GenBank/DDBJ databases">
        <authorList>
            <person name="Feng L."/>
        </authorList>
    </citation>
    <scope>NUCLEOTIDE SEQUENCE</scope>
    <source>
        <strain evidence="4">AodontolyticusLFYP35</strain>
    </source>
</reference>
<accession>A0A6N2SKZ1</accession>
<evidence type="ECO:0000256" key="2">
    <source>
        <dbReference type="SAM" id="Phobius"/>
    </source>
</evidence>
<name>A0A6N2SKZ1_9ACTO</name>
<dbReference type="EMBL" id="CACRSM010000002">
    <property type="protein sequence ID" value="VYS93739.1"/>
    <property type="molecule type" value="Genomic_DNA"/>
</dbReference>
<organism evidence="4">
    <name type="scientific">Schaalia odontolytica</name>
    <dbReference type="NCBI Taxonomy" id="1660"/>
    <lineage>
        <taxon>Bacteria</taxon>
        <taxon>Bacillati</taxon>
        <taxon>Actinomycetota</taxon>
        <taxon>Actinomycetes</taxon>
        <taxon>Actinomycetales</taxon>
        <taxon>Actinomycetaceae</taxon>
        <taxon>Schaalia</taxon>
    </lineage>
</organism>
<dbReference type="AlphaFoldDB" id="A0A6N2SKZ1"/>
<keyword evidence="2" id="KW-0812">Transmembrane</keyword>
<keyword evidence="3" id="KW-0732">Signal</keyword>
<protein>
    <submittedName>
        <fullName evidence="4">Uncharacterized protein</fullName>
    </submittedName>
</protein>
<proteinExistence type="predicted"/>
<evidence type="ECO:0000313" key="4">
    <source>
        <dbReference type="EMBL" id="VYS93739.1"/>
    </source>
</evidence>
<gene>
    <name evidence="4" type="ORF">AOLFYP35_00903</name>
</gene>
<evidence type="ECO:0000256" key="1">
    <source>
        <dbReference type="SAM" id="MobiDB-lite"/>
    </source>
</evidence>
<sequence>MRASISRRNRILLSIAACVLMISASLFGATPTHAVRNQAEIREFFMILSDGNVSHTITVIDYSKTLTQDACDASPMVQQWSQTRFTDDSHSNDCDITTDFKRATNPYVGVDQDGKVTFATAPLELKDLALGLPEDISVIARRVDFTGGYLAISKGTKGSELVESNPTSDSVRWINDLGSIVGAEGYIQGSSSYSHPIERKDFNELTAVPVPTEMTDFPHSRTIAAPTSYTPSPTASSYTPSSTASSPTPFSLEWLINRVINPVIGVGLGGFFVWCMWWILKKGLERNKTQAGTLASSDYQAQSSTPPAPTPTVQEPHNPFDSEWRSPSV</sequence>